<evidence type="ECO:0000313" key="3">
    <source>
        <dbReference type="Proteomes" id="UP000809621"/>
    </source>
</evidence>
<keyword evidence="1" id="KW-0472">Membrane</keyword>
<accession>A0ABS2HJ72</accession>
<organism evidence="2 3">
    <name type="scientific">Vibrio ulleungensis</name>
    <dbReference type="NCBI Taxonomy" id="2807619"/>
    <lineage>
        <taxon>Bacteria</taxon>
        <taxon>Pseudomonadati</taxon>
        <taxon>Pseudomonadota</taxon>
        <taxon>Gammaproteobacteria</taxon>
        <taxon>Vibrionales</taxon>
        <taxon>Vibrionaceae</taxon>
        <taxon>Vibrio</taxon>
    </lineage>
</organism>
<keyword evidence="3" id="KW-1185">Reference proteome</keyword>
<keyword evidence="1" id="KW-1133">Transmembrane helix</keyword>
<dbReference type="EMBL" id="JAFEUM010000003">
    <property type="protein sequence ID" value="MBM7036562.1"/>
    <property type="molecule type" value="Genomic_DNA"/>
</dbReference>
<feature type="transmembrane region" description="Helical" evidence="1">
    <location>
        <begin position="69"/>
        <end position="89"/>
    </location>
</feature>
<dbReference type="Proteomes" id="UP000809621">
    <property type="component" value="Unassembled WGS sequence"/>
</dbReference>
<reference evidence="2 3" key="1">
    <citation type="submission" date="2021-02" db="EMBL/GenBank/DDBJ databases">
        <authorList>
            <person name="Park J.-S."/>
        </authorList>
    </citation>
    <scope>NUCLEOTIDE SEQUENCE [LARGE SCALE GENOMIC DNA]</scope>
    <source>
        <strain evidence="2 3">188UL20-2</strain>
    </source>
</reference>
<proteinExistence type="predicted"/>
<feature type="transmembrane region" description="Helical" evidence="1">
    <location>
        <begin position="37"/>
        <end position="57"/>
    </location>
</feature>
<sequence length="92" mass="10277">MIKFLRVSVWGLIVVFFIANAIYYLSPGLGENEVVSMLLLVAMVVFVVMLIILPVLIAVKDKGLKSRSLIILMSVFIPVLGGYISYFLLKKQ</sequence>
<evidence type="ECO:0008006" key="4">
    <source>
        <dbReference type="Google" id="ProtNLM"/>
    </source>
</evidence>
<dbReference type="RefSeq" id="WP_205158141.1">
    <property type="nucleotide sequence ID" value="NZ_JAFEUM010000003.1"/>
</dbReference>
<evidence type="ECO:0000313" key="2">
    <source>
        <dbReference type="EMBL" id="MBM7036562.1"/>
    </source>
</evidence>
<comment type="caution">
    <text evidence="2">The sequence shown here is derived from an EMBL/GenBank/DDBJ whole genome shotgun (WGS) entry which is preliminary data.</text>
</comment>
<evidence type="ECO:0000256" key="1">
    <source>
        <dbReference type="SAM" id="Phobius"/>
    </source>
</evidence>
<protein>
    <recommendedName>
        <fullName evidence="4">Cardiolipin synthase N-terminal domain-containing protein</fullName>
    </recommendedName>
</protein>
<gene>
    <name evidence="2" type="ORF">JQC93_09085</name>
</gene>
<name>A0ABS2HJ72_9VIBR</name>
<feature type="transmembrane region" description="Helical" evidence="1">
    <location>
        <begin position="7"/>
        <end position="25"/>
    </location>
</feature>
<keyword evidence="1" id="KW-0812">Transmembrane</keyword>